<sequence>MRPLTFQDADPEYLKDRLLLLNRDFAAIHYVGELLARNGTGGITSTRGGLTLPIELWQIILDLLAYTGERLEPSHSNYSFVKASLVAPGSTSPLPTGAEKTLIVRCVRHEFKLEPGEKLASNLINPNSIDDFEDFLDDATPERAAKINEASDKVLAELDDEDMTHDSCVKIPPLLQLSGPGNVFYICLHEGGSSYELVSRYPHAGLYCDVEAPDVISRIDHGSCWITGNGRFLCPGGRCSRGAKEVFWWEHLGCGIYLSCPLCSMCPMPYPLNALPLCPHKKEIITDTFA</sequence>
<protein>
    <submittedName>
        <fullName evidence="1">Uncharacterized protein</fullName>
    </submittedName>
</protein>
<dbReference type="AlphaFoldDB" id="A0AA40E557"/>
<name>A0AA40E557_9PEZI</name>
<evidence type="ECO:0000313" key="2">
    <source>
        <dbReference type="Proteomes" id="UP001172102"/>
    </source>
</evidence>
<organism evidence="1 2">
    <name type="scientific">Lasiosphaeris hirsuta</name>
    <dbReference type="NCBI Taxonomy" id="260670"/>
    <lineage>
        <taxon>Eukaryota</taxon>
        <taxon>Fungi</taxon>
        <taxon>Dikarya</taxon>
        <taxon>Ascomycota</taxon>
        <taxon>Pezizomycotina</taxon>
        <taxon>Sordariomycetes</taxon>
        <taxon>Sordariomycetidae</taxon>
        <taxon>Sordariales</taxon>
        <taxon>Lasiosphaeriaceae</taxon>
        <taxon>Lasiosphaeris</taxon>
    </lineage>
</organism>
<keyword evidence="2" id="KW-1185">Reference proteome</keyword>
<dbReference type="Proteomes" id="UP001172102">
    <property type="component" value="Unassembled WGS sequence"/>
</dbReference>
<comment type="caution">
    <text evidence="1">The sequence shown here is derived from an EMBL/GenBank/DDBJ whole genome shotgun (WGS) entry which is preliminary data.</text>
</comment>
<gene>
    <name evidence="1" type="ORF">B0H67DRAFT_640886</name>
</gene>
<accession>A0AA40E557</accession>
<reference evidence="1" key="1">
    <citation type="submission" date="2023-06" db="EMBL/GenBank/DDBJ databases">
        <title>Genome-scale phylogeny and comparative genomics of the fungal order Sordariales.</title>
        <authorList>
            <consortium name="Lawrence Berkeley National Laboratory"/>
            <person name="Hensen N."/>
            <person name="Bonometti L."/>
            <person name="Westerberg I."/>
            <person name="Brannstrom I.O."/>
            <person name="Guillou S."/>
            <person name="Cros-Aarteil S."/>
            <person name="Calhoun S."/>
            <person name="Haridas S."/>
            <person name="Kuo A."/>
            <person name="Mondo S."/>
            <person name="Pangilinan J."/>
            <person name="Riley R."/>
            <person name="Labutti K."/>
            <person name="Andreopoulos B."/>
            <person name="Lipzen A."/>
            <person name="Chen C."/>
            <person name="Yanf M."/>
            <person name="Daum C."/>
            <person name="Ng V."/>
            <person name="Clum A."/>
            <person name="Steindorff A."/>
            <person name="Ohm R."/>
            <person name="Martin F."/>
            <person name="Silar P."/>
            <person name="Natvig D."/>
            <person name="Lalanne C."/>
            <person name="Gautier V."/>
            <person name="Ament-Velasquez S.L."/>
            <person name="Kruys A."/>
            <person name="Hutchinson M.I."/>
            <person name="Powell A.J."/>
            <person name="Barry K."/>
            <person name="Miller A.N."/>
            <person name="Grigoriev I.V."/>
            <person name="Debuchy R."/>
            <person name="Gladieux P."/>
            <person name="Thoren M.H."/>
            <person name="Johannesson H."/>
        </authorList>
    </citation>
    <scope>NUCLEOTIDE SEQUENCE</scope>
    <source>
        <strain evidence="1">SMH4607-1</strain>
    </source>
</reference>
<dbReference type="EMBL" id="JAUKUA010000002">
    <property type="protein sequence ID" value="KAK0724326.1"/>
    <property type="molecule type" value="Genomic_DNA"/>
</dbReference>
<evidence type="ECO:0000313" key="1">
    <source>
        <dbReference type="EMBL" id="KAK0724326.1"/>
    </source>
</evidence>
<proteinExistence type="predicted"/>